<dbReference type="CDD" id="cd12254">
    <property type="entry name" value="RRM_hnRNPH_ESRPs_RBM12_like"/>
    <property type="match status" value="1"/>
</dbReference>
<accession>A0A9N9U8L4</accession>
<dbReference type="InterPro" id="IPR000504">
    <property type="entry name" value="RRM_dom"/>
</dbReference>
<feature type="region of interest" description="Disordered" evidence="1">
    <location>
        <begin position="145"/>
        <end position="219"/>
    </location>
</feature>
<dbReference type="SMART" id="SM00360">
    <property type="entry name" value="RRM"/>
    <property type="match status" value="1"/>
</dbReference>
<evidence type="ECO:0000259" key="2">
    <source>
        <dbReference type="SMART" id="SM00360"/>
    </source>
</evidence>
<feature type="compositionally biased region" description="Polar residues" evidence="1">
    <location>
        <begin position="105"/>
        <end position="116"/>
    </location>
</feature>
<feature type="compositionally biased region" description="Polar residues" evidence="1">
    <location>
        <begin position="12"/>
        <end position="71"/>
    </location>
</feature>
<evidence type="ECO:0000313" key="3">
    <source>
        <dbReference type="EMBL" id="CAG9983321.1"/>
    </source>
</evidence>
<evidence type="ECO:0000313" key="4">
    <source>
        <dbReference type="Proteomes" id="UP000754883"/>
    </source>
</evidence>
<dbReference type="InterPro" id="IPR012677">
    <property type="entry name" value="Nucleotide-bd_a/b_plait_sf"/>
</dbReference>
<dbReference type="InterPro" id="IPR035979">
    <property type="entry name" value="RBD_domain_sf"/>
</dbReference>
<dbReference type="GO" id="GO:0003723">
    <property type="term" value="F:RNA binding"/>
    <property type="evidence" value="ECO:0007669"/>
    <property type="project" value="InterPro"/>
</dbReference>
<dbReference type="Proteomes" id="UP000754883">
    <property type="component" value="Unassembled WGS sequence"/>
</dbReference>
<dbReference type="OrthoDB" id="336240at2759"/>
<sequence>MATANGMAQAYPSYNFTTQNSQSDDNGSTSPSASLTSGTTAKDSSAPSSVLEQSDMKQQQAILNPTSSSWVPNIGATDGQFTQVGAAGPANTAPLMPYQPAPSVNIAQHPSQQQAPHTPMSEGNAVVPYSNSNGSLKTFLSVSPFPGSAQTTSSTLMSPDPTPQHSTPSYLLTAPAATPLNHTEPRNYAPTTCGQPARQEPPPKFDLGLATGQAQNGAQDPFYDPNAAKTFTASKMASPLALQGLQVFDFRSDKLKALTSTPSGYPSFRTAMAPEFFPFVEGSKQHKTVNHGVVKIRNIPFDTKRAEVIAFLGRNSKILNDSDEPVHIIMERVTSKTMDAYVEFCTLEDAMKAVERHHVNISGGRVSRLGDRPVDVELSDQGCLMKDLFPLAVGIFWDGSRPEFKAHKPDQPWENFKGFISEEEMTMLVKHVEVPHRSPFSKDCPQRPYECLISTLKKFPWGYTDHITILQRRAIFKATCELLRLLARSIFKYDNHLHLNKQLYRRVASAAMSCPGFTPLMKDDIAWFAQMSDEEQQLGYGQPPYAFGWRHQYAMCLKPGMPADVVEWYIALIRDQTLRDTMSRPLQDRNDIQERTRDTNPYWGHFWAELGHVMGPSFDSLTIAQVAHMEFSAVERILSRALAGH</sequence>
<dbReference type="SUPFAM" id="SSF54928">
    <property type="entry name" value="RNA-binding domain, RBD"/>
    <property type="match status" value="1"/>
</dbReference>
<gene>
    <name evidence="3" type="ORF">CBYS24578_00010321</name>
</gene>
<name>A0A9N9U8L4_9HYPO</name>
<dbReference type="Gene3D" id="3.30.70.330">
    <property type="match status" value="1"/>
</dbReference>
<protein>
    <recommendedName>
        <fullName evidence="2">RRM domain-containing protein</fullName>
    </recommendedName>
</protein>
<keyword evidence="4" id="KW-1185">Reference proteome</keyword>
<dbReference type="AlphaFoldDB" id="A0A9N9U8L4"/>
<dbReference type="EMBL" id="CABFNO020001361">
    <property type="protein sequence ID" value="CAG9983321.1"/>
    <property type="molecule type" value="Genomic_DNA"/>
</dbReference>
<feature type="compositionally biased region" description="Polar residues" evidence="1">
    <location>
        <begin position="148"/>
        <end position="170"/>
    </location>
</feature>
<feature type="region of interest" description="Disordered" evidence="1">
    <location>
        <begin position="1"/>
        <end position="129"/>
    </location>
</feature>
<proteinExistence type="predicted"/>
<feature type="domain" description="RRM" evidence="2">
    <location>
        <begin position="293"/>
        <end position="370"/>
    </location>
</feature>
<evidence type="ECO:0000256" key="1">
    <source>
        <dbReference type="SAM" id="MobiDB-lite"/>
    </source>
</evidence>
<comment type="caution">
    <text evidence="3">The sequence shown here is derived from an EMBL/GenBank/DDBJ whole genome shotgun (WGS) entry which is preliminary data.</text>
</comment>
<reference evidence="3" key="1">
    <citation type="submission" date="2021-10" db="EMBL/GenBank/DDBJ databases">
        <authorList>
            <person name="Piombo E."/>
        </authorList>
    </citation>
    <scope>NUCLEOTIDE SEQUENCE</scope>
</reference>
<organism evidence="3 4">
    <name type="scientific">Clonostachys byssicola</name>
    <dbReference type="NCBI Taxonomy" id="160290"/>
    <lineage>
        <taxon>Eukaryota</taxon>
        <taxon>Fungi</taxon>
        <taxon>Dikarya</taxon>
        <taxon>Ascomycota</taxon>
        <taxon>Pezizomycotina</taxon>
        <taxon>Sordariomycetes</taxon>
        <taxon>Hypocreomycetidae</taxon>
        <taxon>Hypocreales</taxon>
        <taxon>Bionectriaceae</taxon>
        <taxon>Clonostachys</taxon>
    </lineage>
</organism>